<keyword evidence="6" id="KW-0732">Signal</keyword>
<keyword evidence="4" id="KW-0449">Lipoprotein</keyword>
<feature type="compositionally biased region" description="Low complexity" evidence="5">
    <location>
        <begin position="176"/>
        <end position="200"/>
    </location>
</feature>
<dbReference type="PATRIC" id="fig|1121022.4.peg.144"/>
<reference evidence="8 9" key="1">
    <citation type="journal article" date="2014" name="Nature">
        <title>Sequential evolution of bacterial morphology by co-option of a developmental regulator.</title>
        <authorList>
            <person name="Jiang C."/>
            <person name="Brown P.J."/>
            <person name="Ducret A."/>
            <person name="Brun Y.V."/>
        </authorList>
    </citation>
    <scope>NUCLEOTIDE SEQUENCE [LARGE SCALE GENOMIC DNA]</scope>
    <source>
        <strain evidence="8 9">DSM 16100</strain>
    </source>
</reference>
<dbReference type="Proteomes" id="UP000017837">
    <property type="component" value="Unassembled WGS sequence"/>
</dbReference>
<evidence type="ECO:0000256" key="3">
    <source>
        <dbReference type="ARBA" id="ARBA00015281"/>
    </source>
</evidence>
<feature type="compositionally biased region" description="Polar residues" evidence="5">
    <location>
        <begin position="140"/>
        <end position="169"/>
    </location>
</feature>
<dbReference type="GO" id="GO:0009279">
    <property type="term" value="C:cell outer membrane"/>
    <property type="evidence" value="ECO:0007669"/>
    <property type="project" value="UniProtKB-SubCell"/>
</dbReference>
<dbReference type="RefSeq" id="WP_018081130.1">
    <property type="nucleotide sequence ID" value="NZ_AQWM01000004.1"/>
</dbReference>
<feature type="domain" description="Glycine zipper 2TM" evidence="7">
    <location>
        <begin position="49"/>
        <end position="88"/>
    </location>
</feature>
<dbReference type="EMBL" id="AWGB01000001">
    <property type="protein sequence ID" value="ESQ94651.1"/>
    <property type="molecule type" value="Genomic_DNA"/>
</dbReference>
<evidence type="ECO:0000256" key="5">
    <source>
        <dbReference type="SAM" id="MobiDB-lite"/>
    </source>
</evidence>
<dbReference type="Pfam" id="PF05433">
    <property type="entry name" value="Rick_17kDa_Anti"/>
    <property type="match status" value="1"/>
</dbReference>
<keyword evidence="9" id="KW-1185">Reference proteome</keyword>
<dbReference type="InterPro" id="IPR008816">
    <property type="entry name" value="Gly_zipper_2TM_dom"/>
</dbReference>
<feature type="chain" id="PRO_5004725679" description="17 kDa surface antigen" evidence="6">
    <location>
        <begin position="28"/>
        <end position="277"/>
    </location>
</feature>
<sequence>MTYLRKFTAPSLLALAAVTLMPVAAHAQYDSKAYDGYCYTRKSNAGTNGAVVGAVIGGLAGSQISKHERGLGTVGGAVLGGVIGNQVGKSSVKCYNGSYYAYRQGRYYSPPPAPEGYDIIYFRDRPQTGYYDNVYYDPPQYSSNSTAPYNDNSDYQSKPYNSTPYSSPQPYHHYSDNSTSSGTGYSSSTYSSTSTYSDSTPYHDGYGAERPRNADEGWRDEQGQWHNGRPRAVGWQDDQGRWHVGQVVAYGWRDRDGAWHEESSGYSSTSYSSNSGY</sequence>
<accession>V4Q202</accession>
<name>V4Q202_9CAUL</name>
<protein>
    <recommendedName>
        <fullName evidence="3">17 kDa surface antigen</fullName>
    </recommendedName>
</protein>
<evidence type="ECO:0000256" key="2">
    <source>
        <dbReference type="ARBA" id="ARBA00008681"/>
    </source>
</evidence>
<comment type="similarity">
    <text evidence="2">Belongs to the rickettsiale 17 kDa surface antigen family.</text>
</comment>
<evidence type="ECO:0000313" key="9">
    <source>
        <dbReference type="Proteomes" id="UP000017837"/>
    </source>
</evidence>
<feature type="region of interest" description="Disordered" evidence="5">
    <location>
        <begin position="132"/>
        <end position="236"/>
    </location>
</feature>
<feature type="compositionally biased region" description="Basic and acidic residues" evidence="5">
    <location>
        <begin position="206"/>
        <end position="223"/>
    </location>
</feature>
<organism evidence="8 9">
    <name type="scientific">Asticcacaulis benevestitus DSM 16100 = ATCC BAA-896</name>
    <dbReference type="NCBI Taxonomy" id="1121022"/>
    <lineage>
        <taxon>Bacteria</taxon>
        <taxon>Pseudomonadati</taxon>
        <taxon>Pseudomonadota</taxon>
        <taxon>Alphaproteobacteria</taxon>
        <taxon>Caulobacterales</taxon>
        <taxon>Caulobacteraceae</taxon>
        <taxon>Asticcacaulis</taxon>
    </lineage>
</organism>
<gene>
    <name evidence="8" type="ORF">ABENE_00735</name>
</gene>
<dbReference type="STRING" id="1121022.GCA_000376105_01462"/>
<evidence type="ECO:0000256" key="1">
    <source>
        <dbReference type="ARBA" id="ARBA00004459"/>
    </source>
</evidence>
<comment type="subcellular location">
    <subcellularLocation>
        <location evidence="1">Cell outer membrane</location>
        <topology evidence="1">Lipid-anchor</topology>
    </subcellularLocation>
</comment>
<evidence type="ECO:0000256" key="6">
    <source>
        <dbReference type="SAM" id="SignalP"/>
    </source>
</evidence>
<dbReference type="eggNOG" id="COG3134">
    <property type="taxonomic scope" value="Bacteria"/>
</dbReference>
<evidence type="ECO:0000259" key="7">
    <source>
        <dbReference type="Pfam" id="PF05433"/>
    </source>
</evidence>
<proteinExistence type="inferred from homology"/>
<evidence type="ECO:0000256" key="4">
    <source>
        <dbReference type="ARBA" id="ARBA00023288"/>
    </source>
</evidence>
<comment type="caution">
    <text evidence="8">The sequence shown here is derived from an EMBL/GenBank/DDBJ whole genome shotgun (WGS) entry which is preliminary data.</text>
</comment>
<feature type="signal peptide" evidence="6">
    <location>
        <begin position="1"/>
        <end position="27"/>
    </location>
</feature>
<evidence type="ECO:0000313" key="8">
    <source>
        <dbReference type="EMBL" id="ESQ94651.1"/>
    </source>
</evidence>
<dbReference type="AlphaFoldDB" id="V4Q202"/>